<dbReference type="GeneID" id="54982994"/>
<proteinExistence type="predicted"/>
<dbReference type="Proteomes" id="UP000228765">
    <property type="component" value="Segment"/>
</dbReference>
<name>A0A291LAV4_9CAUD</name>
<dbReference type="Gene3D" id="6.10.140.1310">
    <property type="match status" value="1"/>
</dbReference>
<accession>A0A291LAV4</accession>
<evidence type="ECO:0000259" key="2">
    <source>
        <dbReference type="Pfam" id="PF16778"/>
    </source>
</evidence>
<sequence>MLYYSKSSGGFYDDAINTSIPGDAVEITADDHAALLEGQSTGKRIVGDDDGFPMLVDQPPPTDEQLADAARAQRDGALSSTDWMVTRHRDEADAGGDTTLTASQFMALLAYRQSLRDIPEQQGFPAVAMPEAPDFL</sequence>
<protein>
    <recommendedName>
        <fullName evidence="2">Phage tail assembly chaperone-like domain-containing protein</fullName>
    </recommendedName>
</protein>
<feature type="region of interest" description="Disordered" evidence="1">
    <location>
        <begin position="42"/>
        <end position="63"/>
    </location>
</feature>
<evidence type="ECO:0000256" key="1">
    <source>
        <dbReference type="SAM" id="MobiDB-lite"/>
    </source>
</evidence>
<organism evidence="3 4">
    <name type="scientific">Bordetella phage vB_BbrM_PHB04</name>
    <dbReference type="NCBI Taxonomy" id="2029657"/>
    <lineage>
        <taxon>Viruses</taxon>
        <taxon>Duplodnaviria</taxon>
        <taxon>Heunggongvirae</taxon>
        <taxon>Uroviricota</taxon>
        <taxon>Caudoviricetes</taxon>
        <taxon>Phabquatrovirus</taxon>
        <taxon>Phabquatrovirus PHB04</taxon>
    </lineage>
</organism>
<dbReference type="Pfam" id="PF16778">
    <property type="entry name" value="Phage_tail_APC"/>
    <property type="match status" value="1"/>
</dbReference>
<feature type="domain" description="Phage tail assembly chaperone-like" evidence="2">
    <location>
        <begin position="68"/>
        <end position="134"/>
    </location>
</feature>
<dbReference type="KEGG" id="vg:54982994"/>
<dbReference type="RefSeq" id="YP_009792786.1">
    <property type="nucleotide sequence ID" value="NC_047861.1"/>
</dbReference>
<evidence type="ECO:0000313" key="4">
    <source>
        <dbReference type="Proteomes" id="UP000228765"/>
    </source>
</evidence>
<evidence type="ECO:0000313" key="3">
    <source>
        <dbReference type="EMBL" id="ATI15738.1"/>
    </source>
</evidence>
<reference evidence="3 4" key="1">
    <citation type="submission" date="2017-08" db="EMBL/GenBank/DDBJ databases">
        <title>Complete genome sequence of a novel bacteriophage infecting Bordetella bronchiseptica.</title>
        <authorList>
            <person name="Chen Y."/>
            <person name="Song J."/>
            <person name="Wu B."/>
        </authorList>
    </citation>
    <scope>NUCLEOTIDE SEQUENCE [LARGE SCALE GENOMIC DNA]</scope>
</reference>
<dbReference type="EMBL" id="MF663786">
    <property type="protein sequence ID" value="ATI15738.1"/>
    <property type="molecule type" value="Genomic_DNA"/>
</dbReference>
<keyword evidence="4" id="KW-1185">Reference proteome</keyword>
<dbReference type="InterPro" id="IPR031893">
    <property type="entry name" value="Phage_tail_APC"/>
</dbReference>